<reference evidence="5" key="2">
    <citation type="submission" date="2018-08" db="EMBL/GenBank/DDBJ databases">
        <authorList>
            <person name="Hornung B."/>
        </authorList>
    </citation>
    <scope>NUCLEOTIDE SEQUENCE [LARGE SCALE GENOMIC DNA]</scope>
</reference>
<feature type="region of interest" description="Disordered" evidence="1">
    <location>
        <begin position="146"/>
        <end position="178"/>
    </location>
</feature>
<evidence type="ECO:0000313" key="4">
    <source>
        <dbReference type="EMBL" id="SYZ32528.1"/>
    </source>
</evidence>
<dbReference type="Proteomes" id="UP000263928">
    <property type="component" value="Unassembled WGS sequence"/>
</dbReference>
<keyword evidence="2" id="KW-1133">Transmembrane helix</keyword>
<keyword evidence="2" id="KW-0472">Membrane</keyword>
<dbReference type="EMBL" id="UNQJ01000002">
    <property type="protein sequence ID" value="SYZ32528.1"/>
    <property type="molecule type" value="Genomic_DNA"/>
</dbReference>
<evidence type="ECO:0000256" key="2">
    <source>
        <dbReference type="SAM" id="Phobius"/>
    </source>
</evidence>
<sequence>MPTDPDQWPRHQRRPADYGYDESRFGAPYDPSAGRSFSQQFSEARYGPQQVSHDDEADWPTSPGIPVIPEATRPPSVRLTAILSFLFGPFGAAPASGAAHRAREVGASSGRYWVAFLLGWLAHLLVLTIVLGLLLAGAGSRQDAAPEATAPANAPAASSAAPSPTPTPTPTPTPVAFPAGATQCSDSVAVNSSTSCQFALNVETAFKASSAAEGTVQVTATSPVTNKTYSMSCVVATGSVTTCTGGNNAVVYLR</sequence>
<organism evidence="4 5">
    <name type="scientific">Propionibacterium australiense</name>
    <dbReference type="NCBI Taxonomy" id="119981"/>
    <lineage>
        <taxon>Bacteria</taxon>
        <taxon>Bacillati</taxon>
        <taxon>Actinomycetota</taxon>
        <taxon>Actinomycetes</taxon>
        <taxon>Propionibacteriales</taxon>
        <taxon>Propionibacteriaceae</taxon>
        <taxon>Propionibacterium</taxon>
    </lineage>
</organism>
<dbReference type="AlphaFoldDB" id="A0A383S3B3"/>
<feature type="transmembrane region" description="Helical" evidence="2">
    <location>
        <begin position="112"/>
        <end position="136"/>
    </location>
</feature>
<proteinExistence type="predicted"/>
<name>A0A383S3B3_9ACTN</name>
<dbReference type="OrthoDB" id="166978at2"/>
<accession>A0A383S3B3</accession>
<evidence type="ECO:0000313" key="6">
    <source>
        <dbReference type="Proteomes" id="UP000279336"/>
    </source>
</evidence>
<feature type="transmembrane region" description="Helical" evidence="2">
    <location>
        <begin position="79"/>
        <end position="100"/>
    </location>
</feature>
<evidence type="ECO:0000313" key="3">
    <source>
        <dbReference type="EMBL" id="RLP12003.1"/>
    </source>
</evidence>
<protein>
    <submittedName>
        <fullName evidence="4">Uncharacterized protein</fullName>
    </submittedName>
</protein>
<dbReference type="Proteomes" id="UP000279336">
    <property type="component" value="Unassembled WGS sequence"/>
</dbReference>
<feature type="compositionally biased region" description="Low complexity" evidence="1">
    <location>
        <begin position="146"/>
        <end position="162"/>
    </location>
</feature>
<evidence type="ECO:0000313" key="5">
    <source>
        <dbReference type="Proteomes" id="UP000263928"/>
    </source>
</evidence>
<dbReference type="RefSeq" id="WP_119160913.1">
    <property type="nucleotide sequence ID" value="NZ_LR134442.1"/>
</dbReference>
<gene>
    <name evidence="3" type="ORF">D7U36_03860</name>
    <name evidence="4" type="ORF">PROPAUS_0409</name>
</gene>
<keyword evidence="2" id="KW-0812">Transmembrane</keyword>
<feature type="region of interest" description="Disordered" evidence="1">
    <location>
        <begin position="1"/>
        <end position="59"/>
    </location>
</feature>
<reference evidence="3 6" key="3">
    <citation type="submission" date="2018-10" db="EMBL/GenBank/DDBJ databases">
        <title>Propionibacterium australiense Genome Sequencing and Assembly.</title>
        <authorList>
            <person name="Bernier A.-M."/>
            <person name="Bernard K."/>
        </authorList>
    </citation>
    <scope>NUCLEOTIDE SEQUENCE [LARGE SCALE GENOMIC DNA]</scope>
    <source>
        <strain evidence="3 6">NML98A078</strain>
    </source>
</reference>
<feature type="compositionally biased region" description="Pro residues" evidence="1">
    <location>
        <begin position="163"/>
        <end position="175"/>
    </location>
</feature>
<reference evidence="4" key="1">
    <citation type="submission" date="2018-08" db="EMBL/GenBank/DDBJ databases">
        <authorList>
            <person name="Ferrada E.E."/>
            <person name="Latorre B.A."/>
        </authorList>
    </citation>
    <scope>NUCLEOTIDE SEQUENCE [LARGE SCALE GENOMIC DNA]</scope>
    <source>
        <strain evidence="4">Propionibacterium_australiense1</strain>
    </source>
</reference>
<evidence type="ECO:0000256" key="1">
    <source>
        <dbReference type="SAM" id="MobiDB-lite"/>
    </source>
</evidence>
<dbReference type="EMBL" id="RCIW01000004">
    <property type="protein sequence ID" value="RLP12003.1"/>
    <property type="molecule type" value="Genomic_DNA"/>
</dbReference>
<keyword evidence="5" id="KW-1185">Reference proteome</keyword>